<protein>
    <submittedName>
        <fullName evidence="1">Uncharacterized protein</fullName>
    </submittedName>
</protein>
<reference evidence="1 2" key="1">
    <citation type="submission" date="2017-09" db="EMBL/GenBank/DDBJ databases">
        <title>Depth-based differentiation of microbial function through sediment-hosted aquifers and enrichment of novel symbionts in the deep terrestrial subsurface.</title>
        <authorList>
            <person name="Probst A.J."/>
            <person name="Ladd B."/>
            <person name="Jarett J.K."/>
            <person name="Geller-Mcgrath D.E."/>
            <person name="Sieber C.M."/>
            <person name="Emerson J.B."/>
            <person name="Anantharaman K."/>
            <person name="Thomas B.C."/>
            <person name="Malmstrom R."/>
            <person name="Stieglmeier M."/>
            <person name="Klingl A."/>
            <person name="Woyke T."/>
            <person name="Ryan C.M."/>
            <person name="Banfield J.F."/>
        </authorList>
    </citation>
    <scope>NUCLEOTIDE SEQUENCE [LARGE SCALE GENOMIC DNA]</scope>
    <source>
        <strain evidence="1">CG11_big_fil_rev_8_21_14_0_20_46_11</strain>
    </source>
</reference>
<accession>A0A2H0KBR3</accession>
<evidence type="ECO:0000313" key="2">
    <source>
        <dbReference type="Proteomes" id="UP000229342"/>
    </source>
</evidence>
<dbReference type="Proteomes" id="UP000229342">
    <property type="component" value="Unassembled WGS sequence"/>
</dbReference>
<name>A0A2H0KBR3_9BACT</name>
<sequence>MKAKYHAAHKIPTETQKKFFERNKLTLPPKARIAEDIIQFIMEEEGEKYLQRIDSVRYLQTTLIGTTLDTGETIQYIVCLPLTRRKREGRGHTSVFFAGIRGKNGNLFQRRFEYCVKDGSPLVEKRERYPGVDWGRYWLFGQRLLDDVVVRLSQGLFETDPKWAFSKDHNGFKVWIDPREVSIKRARATMEHSTEENGASCSTHI</sequence>
<proteinExistence type="predicted"/>
<comment type="caution">
    <text evidence="1">The sequence shown here is derived from an EMBL/GenBank/DDBJ whole genome shotgun (WGS) entry which is preliminary data.</text>
</comment>
<gene>
    <name evidence="1" type="ORF">COV91_02715</name>
</gene>
<evidence type="ECO:0000313" key="1">
    <source>
        <dbReference type="EMBL" id="PIQ68701.1"/>
    </source>
</evidence>
<dbReference type="AlphaFoldDB" id="A0A2H0KBR3"/>
<organism evidence="1 2">
    <name type="scientific">Candidatus Taylorbacteria bacterium CG11_big_fil_rev_8_21_14_0_20_46_11</name>
    <dbReference type="NCBI Taxonomy" id="1975025"/>
    <lineage>
        <taxon>Bacteria</taxon>
        <taxon>Candidatus Tayloriibacteriota</taxon>
    </lineage>
</organism>
<dbReference type="EMBL" id="PCVG01000033">
    <property type="protein sequence ID" value="PIQ68701.1"/>
    <property type="molecule type" value="Genomic_DNA"/>
</dbReference>